<evidence type="ECO:0000313" key="6">
    <source>
        <dbReference type="Proteomes" id="UP000789572"/>
    </source>
</evidence>
<dbReference type="PANTHER" id="PTHR32123">
    <property type="entry name" value="BICD FAMILY-LIKE CARGO ADAPTER"/>
    <property type="match status" value="1"/>
</dbReference>
<dbReference type="EMBL" id="CAJVPJ010000712">
    <property type="protein sequence ID" value="CAG8551058.1"/>
    <property type="molecule type" value="Genomic_DNA"/>
</dbReference>
<accession>A0A9N9FQS1</accession>
<feature type="region of interest" description="Disordered" evidence="3">
    <location>
        <begin position="136"/>
        <end position="183"/>
    </location>
</feature>
<reference evidence="5" key="1">
    <citation type="submission" date="2021-06" db="EMBL/GenBank/DDBJ databases">
        <authorList>
            <person name="Kallberg Y."/>
            <person name="Tangrot J."/>
            <person name="Rosling A."/>
        </authorList>
    </citation>
    <scope>NUCLEOTIDE SEQUENCE</scope>
    <source>
        <strain evidence="5">IA702</strain>
    </source>
</reference>
<comment type="caution">
    <text evidence="5">The sequence shown here is derived from an EMBL/GenBank/DDBJ whole genome shotgun (WGS) entry which is preliminary data.</text>
</comment>
<evidence type="ECO:0000256" key="4">
    <source>
        <dbReference type="SAM" id="Phobius"/>
    </source>
</evidence>
<dbReference type="AlphaFoldDB" id="A0A9N9FQS1"/>
<protein>
    <submittedName>
        <fullName evidence="5">11056_t:CDS:1</fullName>
    </submittedName>
</protein>
<feature type="coiled-coil region" evidence="2">
    <location>
        <begin position="193"/>
        <end position="327"/>
    </location>
</feature>
<dbReference type="InterPro" id="IPR051149">
    <property type="entry name" value="Spindly/BICDR_Dynein_Adapter"/>
</dbReference>
<proteinExistence type="predicted"/>
<keyword evidence="6" id="KW-1185">Reference proteome</keyword>
<gene>
    <name evidence="5" type="ORF">POCULU_LOCUS5022</name>
</gene>
<dbReference type="Proteomes" id="UP000789572">
    <property type="component" value="Unassembled WGS sequence"/>
</dbReference>
<keyword evidence="1 2" id="KW-0175">Coiled coil</keyword>
<evidence type="ECO:0000256" key="2">
    <source>
        <dbReference type="SAM" id="Coils"/>
    </source>
</evidence>
<dbReference type="PANTHER" id="PTHR32123:SF9">
    <property type="entry name" value="PROTEIN SPINDLY"/>
    <property type="match status" value="1"/>
</dbReference>
<keyword evidence="4" id="KW-0812">Transmembrane</keyword>
<name>A0A9N9FQS1_9GLOM</name>
<feature type="compositionally biased region" description="Acidic residues" evidence="3">
    <location>
        <begin position="147"/>
        <end position="162"/>
    </location>
</feature>
<sequence length="528" mass="60923">MSMVSPTTPHTPRSRLTLDLSELPVSTSNNNASPPVSPSLSYTTYSGLPSPTLSGSWSQTRSQAELTALLKDAYIRIREKERDLTLAAEIGKSLLDNNNDLKAKYEALMVKFEDFQKQRQQNSKFTIQAADKTNVTRLAPPNGSLETFEEEPSDFEDDESDNESAAGFGASAHLHIARSRSPSRVPYRDYEDYRELEMKNTELQSKLDSLITEAQESDRLHKAKQRKLEAELTALQDTYQSATQKIEDLQKENERLLQRLRNSFWETRKERNSGNDNVIEELAQKVQELDIQNAGIERAKAEIERRLQRTLQDLEAFRSQCNTLEDKTRDYANLQIAYHKQTELVNQLSVSLEEQRMINLGLRRSRAGSFSDSGFMHRLSDAADNAALARPLAASKRSLLEEFESEWISNIKRDMNWGSGDESPQFSPVASEGDLREFLLKNGVQPDYDDDVSAIDYISEDEFEFLEEFDEDDEIAMRRREWFWKRWIRAVYRFFRWIWRWIEFLFLLCAAVVLALYRGPDHLLPGDL</sequence>
<keyword evidence="4" id="KW-0472">Membrane</keyword>
<evidence type="ECO:0000256" key="1">
    <source>
        <dbReference type="ARBA" id="ARBA00023054"/>
    </source>
</evidence>
<evidence type="ECO:0000313" key="5">
    <source>
        <dbReference type="EMBL" id="CAG8551058.1"/>
    </source>
</evidence>
<organism evidence="5 6">
    <name type="scientific">Paraglomus occultum</name>
    <dbReference type="NCBI Taxonomy" id="144539"/>
    <lineage>
        <taxon>Eukaryota</taxon>
        <taxon>Fungi</taxon>
        <taxon>Fungi incertae sedis</taxon>
        <taxon>Mucoromycota</taxon>
        <taxon>Glomeromycotina</taxon>
        <taxon>Glomeromycetes</taxon>
        <taxon>Paraglomerales</taxon>
        <taxon>Paraglomeraceae</taxon>
        <taxon>Paraglomus</taxon>
    </lineage>
</organism>
<evidence type="ECO:0000256" key="3">
    <source>
        <dbReference type="SAM" id="MobiDB-lite"/>
    </source>
</evidence>
<feature type="transmembrane region" description="Helical" evidence="4">
    <location>
        <begin position="497"/>
        <end position="517"/>
    </location>
</feature>
<dbReference type="OrthoDB" id="9451547at2759"/>
<keyword evidence="4" id="KW-1133">Transmembrane helix</keyword>